<dbReference type="InterPro" id="IPR053151">
    <property type="entry name" value="RNase_H-like"/>
</dbReference>
<keyword evidence="2" id="KW-1185">Reference proteome</keyword>
<dbReference type="PANTHER" id="PTHR47723:SF19">
    <property type="entry name" value="POLYNUCLEOTIDYL TRANSFERASE, RIBONUCLEASE H-LIKE SUPERFAMILY PROTEIN"/>
    <property type="match status" value="1"/>
</dbReference>
<dbReference type="InterPro" id="IPR044730">
    <property type="entry name" value="RNase_H-like_dom_plant"/>
</dbReference>
<dbReference type="CDD" id="cd06222">
    <property type="entry name" value="RNase_H_like"/>
    <property type="match status" value="1"/>
</dbReference>
<dbReference type="Proteomes" id="UP001472677">
    <property type="component" value="Unassembled WGS sequence"/>
</dbReference>
<accession>A0ABR2AMH4</accession>
<dbReference type="Gene3D" id="3.30.420.10">
    <property type="entry name" value="Ribonuclease H-like superfamily/Ribonuclease H"/>
    <property type="match status" value="1"/>
</dbReference>
<evidence type="ECO:0000313" key="1">
    <source>
        <dbReference type="EMBL" id="KAK8494673.1"/>
    </source>
</evidence>
<dbReference type="EMBL" id="JBBPBM010000510">
    <property type="protein sequence ID" value="KAK8494673.1"/>
    <property type="molecule type" value="Genomic_DNA"/>
</dbReference>
<dbReference type="PANTHER" id="PTHR47723">
    <property type="entry name" value="OS05G0353850 PROTEIN"/>
    <property type="match status" value="1"/>
</dbReference>
<dbReference type="InterPro" id="IPR012337">
    <property type="entry name" value="RNaseH-like_sf"/>
</dbReference>
<reference evidence="1 2" key="1">
    <citation type="journal article" date="2024" name="G3 (Bethesda)">
        <title>Genome assembly of Hibiscus sabdariffa L. provides insights into metabolisms of medicinal natural products.</title>
        <authorList>
            <person name="Kim T."/>
        </authorList>
    </citation>
    <scope>NUCLEOTIDE SEQUENCE [LARGE SCALE GENOMIC DNA]</scope>
    <source>
        <strain evidence="1">TK-2024</strain>
        <tissue evidence="1">Old leaves</tissue>
    </source>
</reference>
<proteinExistence type="predicted"/>
<protein>
    <submittedName>
        <fullName evidence="1">Uncharacterized protein</fullName>
    </submittedName>
</protein>
<gene>
    <name evidence="1" type="ORF">V6N12_037486</name>
</gene>
<evidence type="ECO:0000313" key="2">
    <source>
        <dbReference type="Proteomes" id="UP001472677"/>
    </source>
</evidence>
<dbReference type="SUPFAM" id="SSF53098">
    <property type="entry name" value="Ribonuclease H-like"/>
    <property type="match status" value="1"/>
</dbReference>
<sequence>MKGPTPWPVQDSIGWKGTLGAKFSVKEAYLMRAGHGFQEARIWKVERGSVLDRSCWLKQADQWVACWNNQVQRSERTQMMATQTWLAPSVGWWKVNTDGSHLLGSGASACGGVIRDCDGRWIRVFTKAIGQCSILEAELWGVHVGLEVAWSLGCRKLLVELDNQDAIRIMQQRHGCSGVSSLVNYIQEALQRPWEVVVQYVPRTSNMVADRIAKMAHHASMEIVVLE</sequence>
<comment type="caution">
    <text evidence="1">The sequence shown here is derived from an EMBL/GenBank/DDBJ whole genome shotgun (WGS) entry which is preliminary data.</text>
</comment>
<dbReference type="Pfam" id="PF13456">
    <property type="entry name" value="RVT_3"/>
    <property type="match status" value="1"/>
</dbReference>
<name>A0ABR2AMH4_9ROSI</name>
<organism evidence="1 2">
    <name type="scientific">Hibiscus sabdariffa</name>
    <name type="common">roselle</name>
    <dbReference type="NCBI Taxonomy" id="183260"/>
    <lineage>
        <taxon>Eukaryota</taxon>
        <taxon>Viridiplantae</taxon>
        <taxon>Streptophyta</taxon>
        <taxon>Embryophyta</taxon>
        <taxon>Tracheophyta</taxon>
        <taxon>Spermatophyta</taxon>
        <taxon>Magnoliopsida</taxon>
        <taxon>eudicotyledons</taxon>
        <taxon>Gunneridae</taxon>
        <taxon>Pentapetalae</taxon>
        <taxon>rosids</taxon>
        <taxon>malvids</taxon>
        <taxon>Malvales</taxon>
        <taxon>Malvaceae</taxon>
        <taxon>Malvoideae</taxon>
        <taxon>Hibiscus</taxon>
    </lineage>
</organism>
<dbReference type="InterPro" id="IPR002156">
    <property type="entry name" value="RNaseH_domain"/>
</dbReference>
<dbReference type="InterPro" id="IPR036397">
    <property type="entry name" value="RNaseH_sf"/>
</dbReference>